<dbReference type="PANTHER" id="PTHR34047">
    <property type="entry name" value="NUCLEAR INTRON MATURASE 1, MITOCHONDRIAL-RELATED"/>
    <property type="match status" value="1"/>
</dbReference>
<dbReference type="EC" id="2.7.7.49" evidence="2"/>
<evidence type="ECO:0000313" key="2">
    <source>
        <dbReference type="EMBL" id="ACL19584.1"/>
    </source>
</evidence>
<dbReference type="Pfam" id="PF00078">
    <property type="entry name" value="RVT_1"/>
    <property type="match status" value="1"/>
</dbReference>
<organism evidence="2 3">
    <name type="scientific">Desulfitobacterium hafniense (strain DSM 10664 / DCB-2)</name>
    <dbReference type="NCBI Taxonomy" id="272564"/>
    <lineage>
        <taxon>Bacteria</taxon>
        <taxon>Bacillati</taxon>
        <taxon>Bacillota</taxon>
        <taxon>Clostridia</taxon>
        <taxon>Eubacteriales</taxon>
        <taxon>Desulfitobacteriaceae</taxon>
        <taxon>Desulfitobacterium</taxon>
    </lineage>
</organism>
<keyword evidence="2" id="KW-0548">Nucleotidyltransferase</keyword>
<dbReference type="CDD" id="cd01651">
    <property type="entry name" value="RT_G2_intron"/>
    <property type="match status" value="1"/>
</dbReference>
<dbReference type="PROSITE" id="PS50878">
    <property type="entry name" value="RT_POL"/>
    <property type="match status" value="1"/>
</dbReference>
<dbReference type="InterPro" id="IPR043502">
    <property type="entry name" value="DNA/RNA_pol_sf"/>
</dbReference>
<gene>
    <name evidence="2" type="ordered locus">Dhaf_1532</name>
</gene>
<keyword evidence="2" id="KW-0695">RNA-directed DNA polymerase</keyword>
<protein>
    <submittedName>
        <fullName evidence="2">RNA-directed DNA polymerase</fullName>
        <ecNumber evidence="2">2.7.7.49</ecNumber>
    </submittedName>
</protein>
<evidence type="ECO:0000313" key="3">
    <source>
        <dbReference type="Proteomes" id="UP000007726"/>
    </source>
</evidence>
<keyword evidence="2" id="KW-0808">Transferase</keyword>
<reference evidence="2 3" key="1">
    <citation type="journal article" date="2012" name="BMC Microbiol.">
        <title>Genome sequence of Desulfitobacterium hafniense DCB-2, a Gram-positive anaerobe capable of dehalogenation and metal reduction.</title>
        <authorList>
            <person name="Kim S.H."/>
            <person name="Harzman C."/>
            <person name="Davis J.K."/>
            <person name="Hutcheson R."/>
            <person name="Broderick J.B."/>
            <person name="Marsh T.L."/>
            <person name="Tiedje J.M."/>
        </authorList>
    </citation>
    <scope>NUCLEOTIDE SEQUENCE [LARGE SCALE GENOMIC DNA]</scope>
    <source>
        <strain evidence="3">DSM 10664 / DCB-2</strain>
    </source>
</reference>
<accession>B8FP59</accession>
<dbReference type="AlphaFoldDB" id="B8FP59"/>
<dbReference type="HOGENOM" id="CLU_013584_7_0_9"/>
<proteinExistence type="predicted"/>
<dbReference type="SUPFAM" id="SSF56672">
    <property type="entry name" value="DNA/RNA polymerases"/>
    <property type="match status" value="1"/>
</dbReference>
<sequence length="320" mass="37277">MRSPITVLKSLTEKSKDESYKFQRLYRNLYNPEFYWLAYQNIYANKGSMTPGMDGTTISGINEERIRQIIASLKDQSYQPHPARRVYIEKKNSQKKRPLGISTANDKLVQEVVRMILESIFEPTFSDKSHGFRPVRSCQTALLQIQGNFTGVNWFVEGDIEACFDSFDHHVLIELLQRRIDDASFISLMWKFLKAGYMEQWEYNMTYDGVPQGSGISPILSNIYLSELDTFMSEYKAAFDIRKTHGRKPSSNYCHARYMASKYRKESRAIWGNLTPSEKKSRMKEQRALSVKQRETPAHDVFDDTFKIIQYARYADGVRP</sequence>
<evidence type="ECO:0000259" key="1">
    <source>
        <dbReference type="PROSITE" id="PS50878"/>
    </source>
</evidence>
<dbReference type="KEGG" id="dhd:Dhaf_1532"/>
<dbReference type="InterPro" id="IPR000477">
    <property type="entry name" value="RT_dom"/>
</dbReference>
<feature type="domain" description="Reverse transcriptase" evidence="1">
    <location>
        <begin position="69"/>
        <end position="313"/>
    </location>
</feature>
<dbReference type="InterPro" id="IPR051083">
    <property type="entry name" value="GrpII_Intron_Splice-Mob/Def"/>
</dbReference>
<dbReference type="GO" id="GO:0003964">
    <property type="term" value="F:RNA-directed DNA polymerase activity"/>
    <property type="evidence" value="ECO:0007669"/>
    <property type="project" value="UniProtKB-KW"/>
</dbReference>
<dbReference type="PANTHER" id="PTHR34047:SF8">
    <property type="entry name" value="PROTEIN YKFC"/>
    <property type="match status" value="1"/>
</dbReference>
<dbReference type="EMBL" id="CP001336">
    <property type="protein sequence ID" value="ACL19584.1"/>
    <property type="molecule type" value="Genomic_DNA"/>
</dbReference>
<name>B8FP59_DESHD</name>
<dbReference type="Proteomes" id="UP000007726">
    <property type="component" value="Chromosome"/>
</dbReference>